<dbReference type="EMBL" id="AP019860">
    <property type="protein sequence ID" value="BBM83693.1"/>
    <property type="molecule type" value="Genomic_DNA"/>
</dbReference>
<dbReference type="Gene3D" id="3.40.50.2300">
    <property type="match status" value="1"/>
</dbReference>
<name>A0A5S9IKS7_UABAM</name>
<dbReference type="Pfam" id="PF00072">
    <property type="entry name" value="Response_reg"/>
    <property type="match status" value="1"/>
</dbReference>
<dbReference type="SUPFAM" id="SSF55874">
    <property type="entry name" value="ATPase domain of HSP90 chaperone/DNA topoisomerase II/histidine kinase"/>
    <property type="match status" value="1"/>
</dbReference>
<dbReference type="AlphaFoldDB" id="A0A5S9IKS7"/>
<reference evidence="3 4" key="1">
    <citation type="submission" date="2019-08" db="EMBL/GenBank/DDBJ databases">
        <title>Complete genome sequence of Candidatus Uab amorphum.</title>
        <authorList>
            <person name="Shiratori T."/>
            <person name="Suzuki S."/>
            <person name="Kakizawa Y."/>
            <person name="Ishida K."/>
        </authorList>
    </citation>
    <scope>NUCLEOTIDE SEQUENCE [LARGE SCALE GENOMIC DNA]</scope>
    <source>
        <strain evidence="3 4">SRT547</strain>
    </source>
</reference>
<dbReference type="CDD" id="cd16936">
    <property type="entry name" value="HATPase_RsbW-like"/>
    <property type="match status" value="1"/>
</dbReference>
<evidence type="ECO:0000259" key="2">
    <source>
        <dbReference type="PROSITE" id="PS50110"/>
    </source>
</evidence>
<organism evidence="3 4">
    <name type="scientific">Uabimicrobium amorphum</name>
    <dbReference type="NCBI Taxonomy" id="2596890"/>
    <lineage>
        <taxon>Bacteria</taxon>
        <taxon>Pseudomonadati</taxon>
        <taxon>Planctomycetota</taxon>
        <taxon>Candidatus Uabimicrobiia</taxon>
        <taxon>Candidatus Uabimicrobiales</taxon>
        <taxon>Candidatus Uabimicrobiaceae</taxon>
        <taxon>Candidatus Uabimicrobium</taxon>
    </lineage>
</organism>
<evidence type="ECO:0000256" key="1">
    <source>
        <dbReference type="PROSITE-ProRule" id="PRU00169"/>
    </source>
</evidence>
<dbReference type="CDD" id="cd00156">
    <property type="entry name" value="REC"/>
    <property type="match status" value="1"/>
</dbReference>
<dbReference type="InterPro" id="IPR036890">
    <property type="entry name" value="HATPase_C_sf"/>
</dbReference>
<dbReference type="RefSeq" id="WP_173013235.1">
    <property type="nucleotide sequence ID" value="NZ_AP019860.1"/>
</dbReference>
<dbReference type="InterPro" id="IPR001789">
    <property type="entry name" value="Sig_transdc_resp-reg_receiver"/>
</dbReference>
<protein>
    <recommendedName>
        <fullName evidence="2">Response regulatory domain-containing protein</fullName>
    </recommendedName>
</protein>
<keyword evidence="1" id="KW-0597">Phosphoprotein</keyword>
<dbReference type="SUPFAM" id="SSF52172">
    <property type="entry name" value="CheY-like"/>
    <property type="match status" value="1"/>
</dbReference>
<dbReference type="Proteomes" id="UP000326354">
    <property type="component" value="Chromosome"/>
</dbReference>
<accession>A0A5S9IKS7</accession>
<dbReference type="InterPro" id="IPR003594">
    <property type="entry name" value="HATPase_dom"/>
</dbReference>
<feature type="modified residue" description="4-aspartylphosphate" evidence="1">
    <location>
        <position position="54"/>
    </location>
</feature>
<sequence length="273" mass="31462">MPSPLILVVDKDKTLHNSLKTQLAEKKYEVICTDDYNKATYLVEKEKPRGIVADVDKDDLSWVECVKSKYTKPFIAMSKNNEASFLVELIKRNVFAFVHKPIFEDTLSDCLKCCIEFDDFEWNILSGFERWLEIEIPSNSNYINAYCSFIIHMMPEFKYKKMMEYAIKELIQNAIEHGNKYREGSVVNICFLKTPTLLMFMIKDQGTGFDMELLPHAVIGPQKKNPMDVLQYRKSMGMRPGGLGIHSVSRIADELIYNEKGNSVTMIKNIANL</sequence>
<dbReference type="Gene3D" id="3.30.565.10">
    <property type="entry name" value="Histidine kinase-like ATPase, C-terminal domain"/>
    <property type="match status" value="1"/>
</dbReference>
<dbReference type="InterPro" id="IPR011006">
    <property type="entry name" value="CheY-like_superfamily"/>
</dbReference>
<evidence type="ECO:0000313" key="3">
    <source>
        <dbReference type="EMBL" id="BBM83693.1"/>
    </source>
</evidence>
<dbReference type="KEGG" id="uam:UABAM_02046"/>
<dbReference type="GO" id="GO:0000160">
    <property type="term" value="P:phosphorelay signal transduction system"/>
    <property type="evidence" value="ECO:0007669"/>
    <property type="project" value="InterPro"/>
</dbReference>
<gene>
    <name evidence="3" type="ORF">UABAM_02046</name>
</gene>
<feature type="domain" description="Response regulatory" evidence="2">
    <location>
        <begin position="5"/>
        <end position="115"/>
    </location>
</feature>
<evidence type="ECO:0000313" key="4">
    <source>
        <dbReference type="Proteomes" id="UP000326354"/>
    </source>
</evidence>
<proteinExistence type="predicted"/>
<dbReference type="Pfam" id="PF13581">
    <property type="entry name" value="HATPase_c_2"/>
    <property type="match status" value="1"/>
</dbReference>
<dbReference type="PROSITE" id="PS50110">
    <property type="entry name" value="RESPONSE_REGULATORY"/>
    <property type="match status" value="1"/>
</dbReference>
<keyword evidence="4" id="KW-1185">Reference proteome</keyword>